<dbReference type="InterPro" id="IPR024078">
    <property type="entry name" value="LmbE-like_dom_sf"/>
</dbReference>
<name>A0A0J1ENE4_RHOIS</name>
<dbReference type="EMBL" id="LECT01000007">
    <property type="protein sequence ID" value="KLU07034.1"/>
    <property type="molecule type" value="Genomic_DNA"/>
</dbReference>
<gene>
    <name evidence="3" type="ORF">RISK_000835</name>
</gene>
<evidence type="ECO:0000259" key="2">
    <source>
        <dbReference type="Pfam" id="PF01182"/>
    </source>
</evidence>
<dbReference type="Gene3D" id="3.40.50.10320">
    <property type="entry name" value="LmbE-like"/>
    <property type="match status" value="1"/>
</dbReference>
<proteinExistence type="predicted"/>
<sequence>MPEKMNQRNIMSGTDAIQLVPQSSKQKIAYRVYPESTDASAAIAREIADLIRARAADSRVAVLGLVAGSSPVNVYAELVRLHRDEQLSFANVVTFNLDEYYPMAPDCLQSHARFMHEHLFDHVDIRPENIHLPDGTQPVESISDNCRDYERQMADAGGVDIQLLGIGRTGHIGFNEPGSGTESRTRMITLDGMTRIDSASHFFGVENVPRRAITMGVGTILQARKIFLLAFGEGKSSIIARTIEGELAPTVPATSLQEHPDAELILDHAAAAKLAVIQSPWLVEHVTWDDTMVRRAVIDLSQKLQKPVLMLVDGDYNENGLQDLLAEYGSAYEINLRVFRHLQSTITGWPAGKPNQPDVVFPKRIVLFSPHPDDDVISMGGTLTRLADQGHEVHVAYQTSGNIAVFDGDAIRFAKFAREFCKEFGLLTPPVVDLTERMIEFLKKKDAGEVDIPEMQRLKGLIRRGEAEEGAIVCGVPAERLHFLELPFYETGVVRKKPISDEDIQITVQLLREVKPHQIYAAGDLSDPHGTHRTCLDILLAAVERCRDDDWMKECVVWLYRGAWQEWAPHEIEMAVPLSPQEVDRKRTAIFKHESQKDRALFPGADAREFWQRAEARNASTARTYDQLGLAQYQAIEGFVQYKPRP</sequence>
<evidence type="ECO:0000313" key="4">
    <source>
        <dbReference type="Proteomes" id="UP000036367"/>
    </source>
</evidence>
<dbReference type="NCBIfam" id="NF002557">
    <property type="entry name" value="PRK02122.1"/>
    <property type="match status" value="1"/>
</dbReference>
<dbReference type="InterPro" id="IPR006148">
    <property type="entry name" value="Glc/Gal-6P_isomerase"/>
</dbReference>
<protein>
    <recommendedName>
        <fullName evidence="1">Glucosamine-6-phosphate deaminase</fullName>
        <ecNumber evidence="1">3.5.99.6</ecNumber>
    </recommendedName>
</protein>
<dbReference type="PATRIC" id="fig|595434.4.peg.806"/>
<reference evidence="3" key="1">
    <citation type="submission" date="2015-05" db="EMBL/GenBank/DDBJ databases">
        <title>Permanent draft genome of Rhodopirellula islandicus K833.</title>
        <authorList>
            <person name="Kizina J."/>
            <person name="Richter M."/>
            <person name="Glockner F.O."/>
            <person name="Harder J."/>
        </authorList>
    </citation>
    <scope>NUCLEOTIDE SEQUENCE [LARGE SCALE GENOMIC DNA]</scope>
    <source>
        <strain evidence="3">K833</strain>
    </source>
</reference>
<dbReference type="EC" id="3.5.99.6" evidence="1"/>
<dbReference type="PANTHER" id="PTHR42892">
    <property type="entry name" value="GLUCOSAMINE-6-PHOSPHATE DEAMINASE-LIKE PROTEIN BT_0258-RELATED"/>
    <property type="match status" value="1"/>
</dbReference>
<dbReference type="NCBIfam" id="TIGR00502">
    <property type="entry name" value="nagB"/>
    <property type="match status" value="1"/>
</dbReference>
<accession>A0A0J1ENE4</accession>
<comment type="caution">
    <text evidence="3">The sequence shown here is derived from an EMBL/GenBank/DDBJ whole genome shotgun (WGS) entry which is preliminary data.</text>
</comment>
<dbReference type="AlphaFoldDB" id="A0A0J1ENE4"/>
<dbReference type="GO" id="GO:0006046">
    <property type="term" value="P:N-acetylglucosamine catabolic process"/>
    <property type="evidence" value="ECO:0007669"/>
    <property type="project" value="UniProtKB-UniRule"/>
</dbReference>
<dbReference type="STRING" id="595434.RISK_000835"/>
<dbReference type="CDD" id="cd01399">
    <property type="entry name" value="GlcN6P_deaminase"/>
    <property type="match status" value="1"/>
</dbReference>
<dbReference type="Gene3D" id="3.40.50.1360">
    <property type="match status" value="1"/>
</dbReference>
<keyword evidence="3" id="KW-0378">Hydrolase</keyword>
<dbReference type="PANTHER" id="PTHR42892:SF1">
    <property type="entry name" value="GLUCOSAMINE-6-PHOSPHATE ISOMERASE"/>
    <property type="match status" value="1"/>
</dbReference>
<dbReference type="InterPro" id="IPR003737">
    <property type="entry name" value="GlcNAc_PI_deacetylase-related"/>
</dbReference>
<dbReference type="SUPFAM" id="SSF102588">
    <property type="entry name" value="LmbE-like"/>
    <property type="match status" value="1"/>
</dbReference>
<dbReference type="Pfam" id="PF02585">
    <property type="entry name" value="PIG-L"/>
    <property type="match status" value="1"/>
</dbReference>
<dbReference type="InterPro" id="IPR037171">
    <property type="entry name" value="NagB/RpiA_transferase-like"/>
</dbReference>
<dbReference type="Proteomes" id="UP000036367">
    <property type="component" value="Unassembled WGS sequence"/>
</dbReference>
<dbReference type="GO" id="GO:0005975">
    <property type="term" value="P:carbohydrate metabolic process"/>
    <property type="evidence" value="ECO:0007669"/>
    <property type="project" value="InterPro"/>
</dbReference>
<dbReference type="GO" id="GO:0004342">
    <property type="term" value="F:glucosamine-6-phosphate deaminase activity"/>
    <property type="evidence" value="ECO:0007669"/>
    <property type="project" value="UniProtKB-UniRule"/>
</dbReference>
<keyword evidence="4" id="KW-1185">Reference proteome</keyword>
<evidence type="ECO:0000256" key="1">
    <source>
        <dbReference type="NCBIfam" id="TIGR00502"/>
    </source>
</evidence>
<dbReference type="InterPro" id="IPR004547">
    <property type="entry name" value="Glucosamine6P_isomerase"/>
</dbReference>
<feature type="domain" description="Glucosamine/galactosamine-6-phosphate isomerase" evidence="2">
    <location>
        <begin position="36"/>
        <end position="257"/>
    </location>
</feature>
<dbReference type="SUPFAM" id="SSF100950">
    <property type="entry name" value="NagB/RpiA/CoA transferase-like"/>
    <property type="match status" value="1"/>
</dbReference>
<dbReference type="Pfam" id="PF01182">
    <property type="entry name" value="Glucosamine_iso"/>
    <property type="match status" value="1"/>
</dbReference>
<dbReference type="InterPro" id="IPR052960">
    <property type="entry name" value="GlcN6P_deaminase-like"/>
</dbReference>
<organism evidence="3 4">
    <name type="scientific">Rhodopirellula islandica</name>
    <dbReference type="NCBI Taxonomy" id="595434"/>
    <lineage>
        <taxon>Bacteria</taxon>
        <taxon>Pseudomonadati</taxon>
        <taxon>Planctomycetota</taxon>
        <taxon>Planctomycetia</taxon>
        <taxon>Pirellulales</taxon>
        <taxon>Pirellulaceae</taxon>
        <taxon>Rhodopirellula</taxon>
    </lineage>
</organism>
<evidence type="ECO:0000313" key="3">
    <source>
        <dbReference type="EMBL" id="KLU07034.1"/>
    </source>
</evidence>